<accession>A0A0M9GQ52</accession>
<dbReference type="EC" id="3.1.2.12" evidence="2 6"/>
<evidence type="ECO:0000313" key="9">
    <source>
        <dbReference type="EMBL" id="KPB02809.1"/>
    </source>
</evidence>
<dbReference type="GO" id="GO:0018738">
    <property type="term" value="F:S-formylglutathione hydrolase activity"/>
    <property type="evidence" value="ECO:0007669"/>
    <property type="project" value="UniProtKB-UniRule"/>
</dbReference>
<comment type="catalytic activity">
    <reaction evidence="5 8">
        <text>S-formylglutathione + H2O = formate + glutathione + H(+)</text>
        <dbReference type="Rhea" id="RHEA:14961"/>
        <dbReference type="ChEBI" id="CHEBI:15377"/>
        <dbReference type="ChEBI" id="CHEBI:15378"/>
        <dbReference type="ChEBI" id="CHEBI:15740"/>
        <dbReference type="ChEBI" id="CHEBI:57688"/>
        <dbReference type="ChEBI" id="CHEBI:57925"/>
        <dbReference type="EC" id="3.1.2.12"/>
    </reaction>
</comment>
<evidence type="ECO:0000256" key="1">
    <source>
        <dbReference type="ARBA" id="ARBA00005622"/>
    </source>
</evidence>
<evidence type="ECO:0000256" key="4">
    <source>
        <dbReference type="ARBA" id="ARBA00022801"/>
    </source>
</evidence>
<name>A0A0M9GQ52_9HYPH</name>
<dbReference type="InterPro" id="IPR029058">
    <property type="entry name" value="AB_hydrolase_fold"/>
</dbReference>
<dbReference type="Pfam" id="PF00756">
    <property type="entry name" value="Esterase"/>
    <property type="match status" value="1"/>
</dbReference>
<keyword evidence="10" id="KW-1185">Reference proteome</keyword>
<dbReference type="STRING" id="1514904.SU32_00545"/>
<dbReference type="GO" id="GO:0005829">
    <property type="term" value="C:cytosol"/>
    <property type="evidence" value="ECO:0007669"/>
    <property type="project" value="TreeGrafter"/>
</dbReference>
<proteinExistence type="inferred from homology"/>
<evidence type="ECO:0000256" key="2">
    <source>
        <dbReference type="ARBA" id="ARBA00012479"/>
    </source>
</evidence>
<evidence type="ECO:0000256" key="3">
    <source>
        <dbReference type="ARBA" id="ARBA00022487"/>
    </source>
</evidence>
<dbReference type="InterPro" id="IPR000801">
    <property type="entry name" value="Esterase-like"/>
</dbReference>
<keyword evidence="4 8" id="KW-0378">Hydrolase</keyword>
<dbReference type="InterPro" id="IPR014186">
    <property type="entry name" value="S-formylglutathione_hydrol"/>
</dbReference>
<reference evidence="9 10" key="1">
    <citation type="submission" date="2015-01" db="EMBL/GenBank/DDBJ databases">
        <title>Ahrensia donghaiensis sp. nov., a novel dimethylsulphoniopropionate-cleavage bacterium isolated from seawater and emended descriptions of the genus Ahrensia and Ahrensia kielensis.</title>
        <authorList>
            <person name="Liu J."/>
        </authorList>
    </citation>
    <scope>NUCLEOTIDE SEQUENCE [LARGE SCALE GENOMIC DNA]</scope>
    <source>
        <strain evidence="9 10">LZD062</strain>
    </source>
</reference>
<dbReference type="FunFam" id="3.40.50.1820:FF:000002">
    <property type="entry name" value="S-formylglutathione hydrolase"/>
    <property type="match status" value="1"/>
</dbReference>
<protein>
    <recommendedName>
        <fullName evidence="2 6">S-formylglutathione hydrolase</fullName>
        <ecNumber evidence="2 6">3.1.2.12</ecNumber>
    </recommendedName>
</protein>
<evidence type="ECO:0000256" key="8">
    <source>
        <dbReference type="RuleBase" id="RU363068"/>
    </source>
</evidence>
<evidence type="ECO:0000256" key="7">
    <source>
        <dbReference type="PIRSR" id="PIRSR614186-1"/>
    </source>
</evidence>
<dbReference type="AlphaFoldDB" id="A0A0M9GQ52"/>
<dbReference type="GO" id="GO:0046294">
    <property type="term" value="P:formaldehyde catabolic process"/>
    <property type="evidence" value="ECO:0007669"/>
    <property type="project" value="InterPro"/>
</dbReference>
<dbReference type="RefSeq" id="WP_053997367.1">
    <property type="nucleotide sequence ID" value="NZ_JXMU01000001.1"/>
</dbReference>
<evidence type="ECO:0000256" key="5">
    <source>
        <dbReference type="ARBA" id="ARBA00047590"/>
    </source>
</evidence>
<keyword evidence="3 8" id="KW-0719">Serine esterase</keyword>
<evidence type="ECO:0000256" key="6">
    <source>
        <dbReference type="NCBIfam" id="TIGR02821"/>
    </source>
</evidence>
<dbReference type="Proteomes" id="UP000038011">
    <property type="component" value="Unassembled WGS sequence"/>
</dbReference>
<dbReference type="Gene3D" id="3.40.50.1820">
    <property type="entry name" value="alpha/beta hydrolase"/>
    <property type="match status" value="1"/>
</dbReference>
<sequence>MELVEQKKAFGGMLEVFDHQSETCHCVMRFAVFTPQQAKTSKVPVIWYLSGLTCNWSNVMEKSGIMRLAAEHGFMVIAPDTSPRGDDVANDDGYDLGQGAGFYINATQAPWAKHFHMETYIAEELPALIKKEFANADLERQGITGHSMGGHGALTLHLKNPGRYKSVSAFAPIVAPSKVPWGEKAFSAYIGEDRTDWLKHDACALVTATPSDVPILIDQGTADNFLEEQLQTHLFDEACDAGGQKVEINMREGYDHSYYFIATFLPDHFEWHAKALKD</sequence>
<dbReference type="OrthoDB" id="9782200at2"/>
<comment type="similarity">
    <text evidence="1 8">Belongs to the esterase D family.</text>
</comment>
<comment type="caution">
    <text evidence="9">The sequence shown here is derived from an EMBL/GenBank/DDBJ whole genome shotgun (WGS) entry which is preliminary data.</text>
</comment>
<comment type="function">
    <text evidence="8">Serine hydrolase involved in the detoxification of formaldehyde.</text>
</comment>
<feature type="active site" description="Charge relay system" evidence="7">
    <location>
        <position position="256"/>
    </location>
</feature>
<feature type="active site" description="Charge relay system" evidence="7">
    <location>
        <position position="223"/>
    </location>
</feature>
<dbReference type="EMBL" id="JXMU01000001">
    <property type="protein sequence ID" value="KPB02809.1"/>
    <property type="molecule type" value="Genomic_DNA"/>
</dbReference>
<evidence type="ECO:0000313" key="10">
    <source>
        <dbReference type="Proteomes" id="UP000038011"/>
    </source>
</evidence>
<dbReference type="SUPFAM" id="SSF53474">
    <property type="entry name" value="alpha/beta-Hydrolases"/>
    <property type="match status" value="1"/>
</dbReference>
<dbReference type="NCBIfam" id="TIGR02821">
    <property type="entry name" value="fghA_ester_D"/>
    <property type="match status" value="1"/>
</dbReference>
<organism evidence="9 10">
    <name type="scientific">Ahrensia marina</name>
    <dbReference type="NCBI Taxonomy" id="1514904"/>
    <lineage>
        <taxon>Bacteria</taxon>
        <taxon>Pseudomonadati</taxon>
        <taxon>Pseudomonadota</taxon>
        <taxon>Alphaproteobacteria</taxon>
        <taxon>Hyphomicrobiales</taxon>
        <taxon>Ahrensiaceae</taxon>
        <taxon>Ahrensia</taxon>
    </lineage>
</organism>
<dbReference type="PANTHER" id="PTHR10061">
    <property type="entry name" value="S-FORMYLGLUTATHIONE HYDROLASE"/>
    <property type="match status" value="1"/>
</dbReference>
<dbReference type="PATRIC" id="fig|1514904.3.peg.111"/>
<dbReference type="GO" id="GO:0052689">
    <property type="term" value="F:carboxylic ester hydrolase activity"/>
    <property type="evidence" value="ECO:0007669"/>
    <property type="project" value="UniProtKB-KW"/>
</dbReference>
<feature type="active site" description="Charge relay system" evidence="7">
    <location>
        <position position="147"/>
    </location>
</feature>
<gene>
    <name evidence="9" type="ORF">SU32_00545</name>
</gene>
<dbReference type="PANTHER" id="PTHR10061:SF0">
    <property type="entry name" value="S-FORMYLGLUTATHIONE HYDROLASE"/>
    <property type="match status" value="1"/>
</dbReference>